<sequence length="71" mass="8580">MNSKKKIKKFNLWWRYSLLFMVLWVTPPTMHFISQALRGYPLDINYFWSELSLFQISNLGFYNGSKVQEQV</sequence>
<reference evidence="2 3" key="1">
    <citation type="submission" date="2023-01" db="EMBL/GenBank/DDBJ databases">
        <title>Genomes from the Australian National Cyanobacteria Reference Collection.</title>
        <authorList>
            <person name="Willis A."/>
            <person name="Lee E.M.F."/>
        </authorList>
    </citation>
    <scope>NUCLEOTIDE SEQUENCE [LARGE SCALE GENOMIC DNA]</scope>
    <source>
        <strain evidence="2 3">CS-549</strain>
    </source>
</reference>
<dbReference type="EMBL" id="JAQMTI010000082">
    <property type="protein sequence ID" value="MDB9440911.1"/>
    <property type="molecule type" value="Genomic_DNA"/>
</dbReference>
<accession>A0ABT4ZND7</accession>
<keyword evidence="1" id="KW-1133">Transmembrane helix</keyword>
<keyword evidence="3" id="KW-1185">Reference proteome</keyword>
<keyword evidence="1" id="KW-0472">Membrane</keyword>
<evidence type="ECO:0000313" key="3">
    <source>
        <dbReference type="Proteomes" id="UP001211711"/>
    </source>
</evidence>
<feature type="transmembrane region" description="Helical" evidence="1">
    <location>
        <begin position="12"/>
        <end position="33"/>
    </location>
</feature>
<protein>
    <submittedName>
        <fullName evidence="2">Uncharacterized protein</fullName>
    </submittedName>
</protein>
<gene>
    <name evidence="2" type="ORF">PN497_05965</name>
</gene>
<proteinExistence type="predicted"/>
<keyword evidence="1" id="KW-0812">Transmembrane</keyword>
<dbReference type="Proteomes" id="UP001211711">
    <property type="component" value="Unassembled WGS sequence"/>
</dbReference>
<evidence type="ECO:0000313" key="2">
    <source>
        <dbReference type="EMBL" id="MDB9440911.1"/>
    </source>
</evidence>
<evidence type="ECO:0000256" key="1">
    <source>
        <dbReference type="SAM" id="Phobius"/>
    </source>
</evidence>
<name>A0ABT4ZND7_9CYAN</name>
<dbReference type="RefSeq" id="WP_272109788.1">
    <property type="nucleotide sequence ID" value="NZ_JAQMTI010000082.1"/>
</dbReference>
<organism evidence="2 3">
    <name type="scientific">Sphaerospermopsis kisseleviana CS-549</name>
    <dbReference type="NCBI Taxonomy" id="3021783"/>
    <lineage>
        <taxon>Bacteria</taxon>
        <taxon>Bacillati</taxon>
        <taxon>Cyanobacteriota</taxon>
        <taxon>Cyanophyceae</taxon>
        <taxon>Nostocales</taxon>
        <taxon>Aphanizomenonaceae</taxon>
        <taxon>Sphaerospermopsis</taxon>
        <taxon>Sphaerospermopsis kisseleviana</taxon>
    </lineage>
</organism>
<comment type="caution">
    <text evidence="2">The sequence shown here is derived from an EMBL/GenBank/DDBJ whole genome shotgun (WGS) entry which is preliminary data.</text>
</comment>